<dbReference type="AlphaFoldDB" id="A0A1I5WK68"/>
<dbReference type="Gene3D" id="3.20.20.150">
    <property type="entry name" value="Divalent-metal-dependent TIM barrel enzymes"/>
    <property type="match status" value="1"/>
</dbReference>
<evidence type="ECO:0000313" key="2">
    <source>
        <dbReference type="EMBL" id="SFQ20242.1"/>
    </source>
</evidence>
<dbReference type="EMBL" id="FOWC01000009">
    <property type="protein sequence ID" value="SFQ20242.1"/>
    <property type="molecule type" value="Genomic_DNA"/>
</dbReference>
<dbReference type="InterPro" id="IPR013022">
    <property type="entry name" value="Xyl_isomerase-like_TIM-brl"/>
</dbReference>
<dbReference type="PANTHER" id="PTHR12110:SF53">
    <property type="entry name" value="BLR5974 PROTEIN"/>
    <property type="match status" value="1"/>
</dbReference>
<reference evidence="3" key="1">
    <citation type="submission" date="2016-10" db="EMBL/GenBank/DDBJ databases">
        <authorList>
            <person name="Varghese N."/>
            <person name="Submissions S."/>
        </authorList>
    </citation>
    <scope>NUCLEOTIDE SEQUENCE [LARGE SCALE GENOMIC DNA]</scope>
    <source>
        <strain evidence="3">DSM 44637</strain>
    </source>
</reference>
<dbReference type="InterPro" id="IPR050312">
    <property type="entry name" value="IolE/XylAMocC-like"/>
</dbReference>
<dbReference type="PANTHER" id="PTHR12110">
    <property type="entry name" value="HYDROXYPYRUVATE ISOMERASE"/>
    <property type="match status" value="1"/>
</dbReference>
<dbReference type="RefSeq" id="WP_093575491.1">
    <property type="nucleotide sequence ID" value="NZ_FOWC01000009.1"/>
</dbReference>
<dbReference type="Pfam" id="PF01261">
    <property type="entry name" value="AP_endonuc_2"/>
    <property type="match status" value="1"/>
</dbReference>
<feature type="domain" description="Xylose isomerase-like TIM barrel" evidence="1">
    <location>
        <begin position="27"/>
        <end position="271"/>
    </location>
</feature>
<dbReference type="InterPro" id="IPR036237">
    <property type="entry name" value="Xyl_isomerase-like_sf"/>
</dbReference>
<keyword evidence="2" id="KW-0413">Isomerase</keyword>
<dbReference type="GO" id="GO:0016853">
    <property type="term" value="F:isomerase activity"/>
    <property type="evidence" value="ECO:0007669"/>
    <property type="project" value="UniProtKB-KW"/>
</dbReference>
<dbReference type="Proteomes" id="UP000199137">
    <property type="component" value="Unassembled WGS sequence"/>
</dbReference>
<dbReference type="OrthoDB" id="9807003at2"/>
<accession>A0A1I5WK68</accession>
<evidence type="ECO:0000259" key="1">
    <source>
        <dbReference type="Pfam" id="PF01261"/>
    </source>
</evidence>
<protein>
    <submittedName>
        <fullName evidence="2">Sugar phosphate isomerase/epimerase</fullName>
    </submittedName>
</protein>
<sequence length="308" mass="33998">MPLGVNLCFAVKRMPEPERWAAFVREDLGLDRVQFTFDLLDPWWPDEQRARLARRVRDAAAAHDLIIDSCFVGLAHYVPSGLLDPDADARAAALTWWQRAIDLTAELGAPAVGGPMGTISETDAADPARRADRQDELVDHLERLARRATDVGVRELLVEPTPILREYPAYIDHCQTLLNTLRGRGVNNVGLTLDTGHALFQRLHGADAGIESWIHNLGSRIRQIHLDNTDGHGDPHWGWPHPQGTFDVGALATCLVDNNLADISVILEVYPRFEDDSTEVLKLIASSVEHCRAHFPVSTQVVSNAAAG</sequence>
<evidence type="ECO:0000313" key="3">
    <source>
        <dbReference type="Proteomes" id="UP000199137"/>
    </source>
</evidence>
<dbReference type="SUPFAM" id="SSF51658">
    <property type="entry name" value="Xylose isomerase-like"/>
    <property type="match status" value="1"/>
</dbReference>
<name>A0A1I5WK68_9PSEU</name>
<gene>
    <name evidence="2" type="ORF">SAMN05421854_109279</name>
</gene>
<organism evidence="2 3">
    <name type="scientific">Amycolatopsis rubida</name>
    <dbReference type="NCBI Taxonomy" id="112413"/>
    <lineage>
        <taxon>Bacteria</taxon>
        <taxon>Bacillati</taxon>
        <taxon>Actinomycetota</taxon>
        <taxon>Actinomycetes</taxon>
        <taxon>Pseudonocardiales</taxon>
        <taxon>Pseudonocardiaceae</taxon>
        <taxon>Amycolatopsis</taxon>
    </lineage>
</organism>
<dbReference type="STRING" id="112413.SAMN05421854_109279"/>
<proteinExistence type="predicted"/>